<gene>
    <name evidence="2" type="ORF">HQ43_08715</name>
</gene>
<proteinExistence type="predicted"/>
<evidence type="ECO:0000256" key="1">
    <source>
        <dbReference type="SAM" id="SignalP"/>
    </source>
</evidence>
<reference evidence="2 3" key="1">
    <citation type="submission" date="2014-08" db="EMBL/GenBank/DDBJ databases">
        <title>Porphyromonas canoris strain:OH2762 Genome sequencing.</title>
        <authorList>
            <person name="Wallis C."/>
            <person name="Deusch O."/>
            <person name="O'Flynn C."/>
            <person name="Davis I."/>
            <person name="Jospin G."/>
            <person name="Darling A.E."/>
            <person name="Coil D.A."/>
            <person name="Alexiev A."/>
            <person name="Horsfall A."/>
            <person name="Kirkwood N."/>
            <person name="Harris S."/>
            <person name="Eisen J.A."/>
        </authorList>
    </citation>
    <scope>NUCLEOTIDE SEQUENCE [LARGE SCALE GENOMIC DNA]</scope>
    <source>
        <strain evidence="3">COT-108 OH2762</strain>
    </source>
</reference>
<accession>A0ABR4XKU6</accession>
<organism evidence="2 3">
    <name type="scientific">Porphyromonas canoris</name>
    <dbReference type="NCBI Taxonomy" id="36875"/>
    <lineage>
        <taxon>Bacteria</taxon>
        <taxon>Pseudomonadati</taxon>
        <taxon>Bacteroidota</taxon>
        <taxon>Bacteroidia</taxon>
        <taxon>Bacteroidales</taxon>
        <taxon>Porphyromonadaceae</taxon>
        <taxon>Porphyromonas</taxon>
    </lineage>
</organism>
<evidence type="ECO:0000313" key="2">
    <source>
        <dbReference type="EMBL" id="KGN92106.1"/>
    </source>
</evidence>
<protein>
    <recommendedName>
        <fullName evidence="4">Outer membrane protein beta-barrel domain-containing protein</fullName>
    </recommendedName>
</protein>
<sequence length="175" mass="19893">MKAKLILILPLILLSISCRLKAQTSPFFNFEDVYHESFIGIGFGTLKMQKEMAPNLGIALNINLCGGFISYMIGLPREQHSTRLGEKIKTKGTLLHAGYQIPIHDRFRIAPLIGYASFRKYGTDLSERKRGFDFGAMMIIDLKHLNLYATYTRFGFYAGCSIDVGKYLPRTFPLW</sequence>
<dbReference type="PROSITE" id="PS51257">
    <property type="entry name" value="PROKAR_LIPOPROTEIN"/>
    <property type="match status" value="1"/>
</dbReference>
<name>A0ABR4XKU6_9PORP</name>
<keyword evidence="3" id="KW-1185">Reference proteome</keyword>
<evidence type="ECO:0000313" key="3">
    <source>
        <dbReference type="Proteomes" id="UP000030101"/>
    </source>
</evidence>
<comment type="caution">
    <text evidence="2">The sequence shown here is derived from an EMBL/GenBank/DDBJ whole genome shotgun (WGS) entry which is preliminary data.</text>
</comment>
<dbReference type="EMBL" id="JQZV01000013">
    <property type="protein sequence ID" value="KGN92106.1"/>
    <property type="molecule type" value="Genomic_DNA"/>
</dbReference>
<dbReference type="RefSeq" id="WP_036792055.1">
    <property type="nucleotide sequence ID" value="NZ_JQZV01000013.1"/>
</dbReference>
<feature type="signal peptide" evidence="1">
    <location>
        <begin position="1"/>
        <end position="22"/>
    </location>
</feature>
<keyword evidence="1" id="KW-0732">Signal</keyword>
<evidence type="ECO:0008006" key="4">
    <source>
        <dbReference type="Google" id="ProtNLM"/>
    </source>
</evidence>
<feature type="chain" id="PRO_5047090710" description="Outer membrane protein beta-barrel domain-containing protein" evidence="1">
    <location>
        <begin position="23"/>
        <end position="175"/>
    </location>
</feature>
<dbReference type="Proteomes" id="UP000030101">
    <property type="component" value="Unassembled WGS sequence"/>
</dbReference>